<organism evidence="3 4">
    <name type="scientific">Larinioides sclopetarius</name>
    <dbReference type="NCBI Taxonomy" id="280406"/>
    <lineage>
        <taxon>Eukaryota</taxon>
        <taxon>Metazoa</taxon>
        <taxon>Ecdysozoa</taxon>
        <taxon>Arthropoda</taxon>
        <taxon>Chelicerata</taxon>
        <taxon>Arachnida</taxon>
        <taxon>Araneae</taxon>
        <taxon>Araneomorphae</taxon>
        <taxon>Entelegynae</taxon>
        <taxon>Araneoidea</taxon>
        <taxon>Araneidae</taxon>
        <taxon>Larinioides</taxon>
    </lineage>
</organism>
<sequence length="81" mass="10108">MRQLKHHEKKLLKKVDFINWEVDNNLHELKIMKKYYVQKREDYTRYNKLARKIRTLARMIKDLDMKDPFRKEAGDRFLTLL</sequence>
<dbReference type="SMART" id="SM01390">
    <property type="entry name" value="Ribosomal_S4"/>
    <property type="match status" value="1"/>
</dbReference>
<dbReference type="EMBL" id="CAXIEN010000049">
    <property type="protein sequence ID" value="CAL1270548.1"/>
    <property type="molecule type" value="Genomic_DNA"/>
</dbReference>
<comment type="similarity">
    <text evidence="1">Belongs to the universal ribosomal protein uS4 family.</text>
</comment>
<dbReference type="GO" id="GO:0019843">
    <property type="term" value="F:rRNA binding"/>
    <property type="evidence" value="ECO:0007669"/>
    <property type="project" value="InterPro"/>
</dbReference>
<proteinExistence type="inferred from homology"/>
<name>A0AAV1ZJE9_9ARAC</name>
<dbReference type="Proteomes" id="UP001497382">
    <property type="component" value="Unassembled WGS sequence"/>
</dbReference>
<dbReference type="AlphaFoldDB" id="A0AAV1ZJE9"/>
<evidence type="ECO:0000259" key="2">
    <source>
        <dbReference type="SMART" id="SM01390"/>
    </source>
</evidence>
<evidence type="ECO:0000256" key="1">
    <source>
        <dbReference type="ARBA" id="ARBA00007465"/>
    </source>
</evidence>
<gene>
    <name evidence="3" type="ORF">LARSCL_LOCUS5356</name>
</gene>
<comment type="caution">
    <text evidence="3">The sequence shown here is derived from an EMBL/GenBank/DDBJ whole genome shotgun (WGS) entry which is preliminary data.</text>
</comment>
<dbReference type="Pfam" id="PF00163">
    <property type="entry name" value="Ribosomal_S4"/>
    <property type="match status" value="1"/>
</dbReference>
<evidence type="ECO:0000313" key="4">
    <source>
        <dbReference type="Proteomes" id="UP001497382"/>
    </source>
</evidence>
<keyword evidence="4" id="KW-1185">Reference proteome</keyword>
<protein>
    <recommendedName>
        <fullName evidence="2">Small ribosomal subunit protein uS4 N-terminal domain-containing protein</fullName>
    </recommendedName>
</protein>
<feature type="domain" description="Small ribosomal subunit protein uS4 N-terminal" evidence="2">
    <location>
        <begin position="3"/>
        <end position="81"/>
    </location>
</feature>
<evidence type="ECO:0000313" key="3">
    <source>
        <dbReference type="EMBL" id="CAL1270548.1"/>
    </source>
</evidence>
<reference evidence="3 4" key="1">
    <citation type="submission" date="2024-04" db="EMBL/GenBank/DDBJ databases">
        <authorList>
            <person name="Rising A."/>
            <person name="Reimegard J."/>
            <person name="Sonavane S."/>
            <person name="Akerstrom W."/>
            <person name="Nylinder S."/>
            <person name="Hedman E."/>
            <person name="Kallberg Y."/>
        </authorList>
    </citation>
    <scope>NUCLEOTIDE SEQUENCE [LARGE SCALE GENOMIC DNA]</scope>
</reference>
<dbReference type="InterPro" id="IPR001912">
    <property type="entry name" value="Ribosomal_uS4_N"/>
</dbReference>
<accession>A0AAV1ZJE9</accession>